<gene>
    <name evidence="1" type="ORF">S03H2_24616</name>
</gene>
<dbReference type="AlphaFoldDB" id="X1GEW4"/>
<evidence type="ECO:0000313" key="1">
    <source>
        <dbReference type="EMBL" id="GAH40139.1"/>
    </source>
</evidence>
<comment type="caution">
    <text evidence="1">The sequence shown here is derived from an EMBL/GenBank/DDBJ whole genome shotgun (WGS) entry which is preliminary data.</text>
</comment>
<proteinExistence type="predicted"/>
<sequence>MSLPECPYQFLRATTADTVAHMCTACHGPLHCRTLLECELCPEGWR</sequence>
<accession>X1GEW4</accession>
<reference evidence="1" key="1">
    <citation type="journal article" date="2014" name="Front. Microbiol.">
        <title>High frequency of phylogenetically diverse reductive dehalogenase-homologous genes in deep subseafloor sedimentary metagenomes.</title>
        <authorList>
            <person name="Kawai M."/>
            <person name="Futagami T."/>
            <person name="Toyoda A."/>
            <person name="Takaki Y."/>
            <person name="Nishi S."/>
            <person name="Hori S."/>
            <person name="Arai W."/>
            <person name="Tsubouchi T."/>
            <person name="Morono Y."/>
            <person name="Uchiyama I."/>
            <person name="Ito T."/>
            <person name="Fujiyama A."/>
            <person name="Inagaki F."/>
            <person name="Takami H."/>
        </authorList>
    </citation>
    <scope>NUCLEOTIDE SEQUENCE</scope>
    <source>
        <strain evidence="1">Expedition CK06-06</strain>
    </source>
</reference>
<organism evidence="1">
    <name type="scientific">marine sediment metagenome</name>
    <dbReference type="NCBI Taxonomy" id="412755"/>
    <lineage>
        <taxon>unclassified sequences</taxon>
        <taxon>metagenomes</taxon>
        <taxon>ecological metagenomes</taxon>
    </lineage>
</organism>
<dbReference type="EMBL" id="BARU01013724">
    <property type="protein sequence ID" value="GAH40139.1"/>
    <property type="molecule type" value="Genomic_DNA"/>
</dbReference>
<name>X1GEW4_9ZZZZ</name>
<protein>
    <submittedName>
        <fullName evidence="1">Uncharacterized protein</fullName>
    </submittedName>
</protein>